<reference evidence="3 4" key="1">
    <citation type="journal article" date="2018" name="Mol. Biol. Evol.">
        <title>Broad Genomic Sampling Reveals a Smut Pathogenic Ancestry of the Fungal Clade Ustilaginomycotina.</title>
        <authorList>
            <person name="Kijpornyongpan T."/>
            <person name="Mondo S.J."/>
            <person name="Barry K."/>
            <person name="Sandor L."/>
            <person name="Lee J."/>
            <person name="Lipzen A."/>
            <person name="Pangilinan J."/>
            <person name="LaButti K."/>
            <person name="Hainaut M."/>
            <person name="Henrissat B."/>
            <person name="Grigoriev I.V."/>
            <person name="Spatafora J.W."/>
            <person name="Aime M.C."/>
        </authorList>
    </citation>
    <scope>NUCLEOTIDE SEQUENCE [LARGE SCALE GENOMIC DNA]</scope>
    <source>
        <strain evidence="3 4">MCA 4198</strain>
    </source>
</reference>
<dbReference type="Proteomes" id="UP000245768">
    <property type="component" value="Unassembled WGS sequence"/>
</dbReference>
<feature type="chain" id="PRO_5016437339" evidence="2">
    <location>
        <begin position="21"/>
        <end position="505"/>
    </location>
</feature>
<evidence type="ECO:0000313" key="3">
    <source>
        <dbReference type="EMBL" id="PWN92585.1"/>
    </source>
</evidence>
<proteinExistence type="predicted"/>
<name>A0A316YXP0_9BASI</name>
<dbReference type="PANTHER" id="PTHR35204:SF1">
    <property type="entry name" value="ENTEROTOXIN"/>
    <property type="match status" value="1"/>
</dbReference>
<sequence>MSRLLLFGALALSCFSSASSGPLPDTPSSSSELPPLHANHLFNAIHSSMRQFGSSLHHNGMSFFISTVPAGTHFYHGRGTADPVEGLEWLAFEPEHALFFANPRRPPPPPPHKDPRPPPPPPPPASDQIVFGHAPPDEDPSQTGYLHTYVTKHPLRLLYLDGMSAAKSEKGTLDTQDYVLARAERGSWGERERATEMCERARNEWRGGIDGILRMEAGFEIILCSFEEHVTPLRITAAARSDQGNGEERWSWIQAITARYHGIGGGRVQLDYDDFVSAYSFPDAELFAAGQLPRLNATSNHTLKEILAQVDRLATRPTSFDHQQATTAARHDWQAVTDMIVARHGPRLAHLTSPSIAKSSPSVLKETLDRFMRPFIDYSARDVGAETQRCTDEYIPADWPHNQASMAIRAVSYRICSTIASLSAAETVDVSSALKTIAELKEWLAWTTWKQCTGCTDDEACIVPMWPFGSKEDHERPSCANQTTLGDHQGYWDGPFRRPRRPGPP</sequence>
<keyword evidence="2" id="KW-0732">Signal</keyword>
<protein>
    <submittedName>
        <fullName evidence="3">Uncharacterized protein</fullName>
    </submittedName>
</protein>
<dbReference type="OrthoDB" id="10261782at2759"/>
<evidence type="ECO:0000313" key="4">
    <source>
        <dbReference type="Proteomes" id="UP000245768"/>
    </source>
</evidence>
<feature type="region of interest" description="Disordered" evidence="1">
    <location>
        <begin position="100"/>
        <end position="140"/>
    </location>
</feature>
<organism evidence="3 4">
    <name type="scientific">Acaromyces ingoldii</name>
    <dbReference type="NCBI Taxonomy" id="215250"/>
    <lineage>
        <taxon>Eukaryota</taxon>
        <taxon>Fungi</taxon>
        <taxon>Dikarya</taxon>
        <taxon>Basidiomycota</taxon>
        <taxon>Ustilaginomycotina</taxon>
        <taxon>Exobasidiomycetes</taxon>
        <taxon>Exobasidiales</taxon>
        <taxon>Cryptobasidiaceae</taxon>
        <taxon>Acaromyces</taxon>
    </lineage>
</organism>
<evidence type="ECO:0000256" key="1">
    <source>
        <dbReference type="SAM" id="MobiDB-lite"/>
    </source>
</evidence>
<dbReference type="EMBL" id="KZ819635">
    <property type="protein sequence ID" value="PWN92585.1"/>
    <property type="molecule type" value="Genomic_DNA"/>
</dbReference>
<accession>A0A316YXP0</accession>
<dbReference type="InParanoid" id="A0A316YXP0"/>
<feature type="signal peptide" evidence="2">
    <location>
        <begin position="1"/>
        <end position="20"/>
    </location>
</feature>
<dbReference type="RefSeq" id="XP_025379783.1">
    <property type="nucleotide sequence ID" value="XM_025525818.1"/>
</dbReference>
<dbReference type="GeneID" id="37047734"/>
<dbReference type="InterPro" id="IPR038921">
    <property type="entry name" value="YOR389W-like"/>
</dbReference>
<gene>
    <name evidence="3" type="ORF">FA10DRAFT_96056</name>
</gene>
<evidence type="ECO:0000256" key="2">
    <source>
        <dbReference type="SAM" id="SignalP"/>
    </source>
</evidence>
<dbReference type="PANTHER" id="PTHR35204">
    <property type="entry name" value="YALI0A21131P"/>
    <property type="match status" value="1"/>
</dbReference>
<feature type="region of interest" description="Disordered" evidence="1">
    <location>
        <begin position="471"/>
        <end position="505"/>
    </location>
</feature>
<dbReference type="AlphaFoldDB" id="A0A316YXP0"/>
<dbReference type="SUPFAM" id="SSF101447">
    <property type="entry name" value="Formin homology 2 domain (FH2 domain)"/>
    <property type="match status" value="1"/>
</dbReference>
<keyword evidence="4" id="KW-1185">Reference proteome</keyword>
<dbReference type="STRING" id="215250.A0A316YXP0"/>